<dbReference type="AlphaFoldDB" id="A0AA41V8D1"/>
<gene>
    <name evidence="2" type="ORF">MKW94_007805</name>
</gene>
<dbReference type="PANTHER" id="PTHR36384">
    <property type="entry name" value="SAWADEE PROTEIN"/>
    <property type="match status" value="1"/>
</dbReference>
<protein>
    <recommendedName>
        <fullName evidence="1">SAWADEE domain-containing protein</fullName>
    </recommendedName>
</protein>
<evidence type="ECO:0000313" key="2">
    <source>
        <dbReference type="EMBL" id="MCL7034566.1"/>
    </source>
</evidence>
<organism evidence="2 3">
    <name type="scientific">Papaver nudicaule</name>
    <name type="common">Iceland poppy</name>
    <dbReference type="NCBI Taxonomy" id="74823"/>
    <lineage>
        <taxon>Eukaryota</taxon>
        <taxon>Viridiplantae</taxon>
        <taxon>Streptophyta</taxon>
        <taxon>Embryophyta</taxon>
        <taxon>Tracheophyta</taxon>
        <taxon>Spermatophyta</taxon>
        <taxon>Magnoliopsida</taxon>
        <taxon>Ranunculales</taxon>
        <taxon>Papaveraceae</taxon>
        <taxon>Papaveroideae</taxon>
        <taxon>Papaver</taxon>
    </lineage>
</organism>
<reference evidence="2" key="1">
    <citation type="submission" date="2022-03" db="EMBL/GenBank/DDBJ databases">
        <title>A functionally conserved STORR gene fusion in Papaver species that diverged 16.8 million years ago.</title>
        <authorList>
            <person name="Catania T."/>
        </authorList>
    </citation>
    <scope>NUCLEOTIDE SEQUENCE</scope>
    <source>
        <strain evidence="2">S-191538</strain>
    </source>
</reference>
<name>A0AA41V8D1_PAPNU</name>
<dbReference type="PANTHER" id="PTHR36384:SF1">
    <property type="entry name" value="SAWADEE PROTEIN"/>
    <property type="match status" value="1"/>
</dbReference>
<proteinExistence type="predicted"/>
<sequence>MGSRMEPNQDPLLDFRSTVDDAWYTVERLVLSKKNNTLTVKLLEFGDEDDEKFNVRDFENAKELDLFIERFRPACVQLQDEDCKDVRRLWYVCALLEQGEDDQRFYNAFIESVHREPHTLKGEQEICSCAFVVGWLEGPKKGETEQMRLENICRIQRGSPLFDDGLANFVKMSRAQLGLVSNGNQVPVEKVKC</sequence>
<dbReference type="GO" id="GO:0003682">
    <property type="term" value="F:chromatin binding"/>
    <property type="evidence" value="ECO:0007669"/>
    <property type="project" value="InterPro"/>
</dbReference>
<keyword evidence="3" id="KW-1185">Reference proteome</keyword>
<evidence type="ECO:0000313" key="3">
    <source>
        <dbReference type="Proteomes" id="UP001177140"/>
    </source>
</evidence>
<accession>A0AA41V8D1</accession>
<feature type="domain" description="SAWADEE" evidence="1">
    <location>
        <begin position="12"/>
        <end position="153"/>
    </location>
</feature>
<comment type="caution">
    <text evidence="2">The sequence shown here is derived from an EMBL/GenBank/DDBJ whole genome shotgun (WGS) entry which is preliminary data.</text>
</comment>
<dbReference type="Gene3D" id="2.30.30.140">
    <property type="match status" value="1"/>
</dbReference>
<evidence type="ECO:0000259" key="1">
    <source>
        <dbReference type="Pfam" id="PF16719"/>
    </source>
</evidence>
<dbReference type="InterPro" id="IPR032001">
    <property type="entry name" value="SAWADEE_dom"/>
</dbReference>
<dbReference type="EMBL" id="JAJJMA010146977">
    <property type="protein sequence ID" value="MCL7034566.1"/>
    <property type="molecule type" value="Genomic_DNA"/>
</dbReference>
<dbReference type="Proteomes" id="UP001177140">
    <property type="component" value="Unassembled WGS sequence"/>
</dbReference>
<dbReference type="Pfam" id="PF16719">
    <property type="entry name" value="SAWADEE"/>
    <property type="match status" value="1"/>
</dbReference>